<dbReference type="Proteomes" id="UP000485058">
    <property type="component" value="Unassembled WGS sequence"/>
</dbReference>
<proteinExistence type="predicted"/>
<protein>
    <submittedName>
        <fullName evidence="1">Uncharacterized protein</fullName>
    </submittedName>
</protein>
<name>A0A699Z9L4_HAELA</name>
<accession>A0A699Z9L4</accession>
<dbReference type="EMBL" id="BLLF01000904">
    <property type="protein sequence ID" value="GFH15818.1"/>
    <property type="molecule type" value="Genomic_DNA"/>
</dbReference>
<evidence type="ECO:0000313" key="1">
    <source>
        <dbReference type="EMBL" id="GFH15818.1"/>
    </source>
</evidence>
<feature type="non-terminal residue" evidence="1">
    <location>
        <position position="1"/>
    </location>
</feature>
<gene>
    <name evidence="1" type="ORF">HaLaN_12123</name>
</gene>
<dbReference type="AlphaFoldDB" id="A0A699Z9L4"/>
<keyword evidence="2" id="KW-1185">Reference proteome</keyword>
<comment type="caution">
    <text evidence="1">The sequence shown here is derived from an EMBL/GenBank/DDBJ whole genome shotgun (WGS) entry which is preliminary data.</text>
</comment>
<reference evidence="1 2" key="1">
    <citation type="submission" date="2020-02" db="EMBL/GenBank/DDBJ databases">
        <title>Draft genome sequence of Haematococcus lacustris strain NIES-144.</title>
        <authorList>
            <person name="Morimoto D."/>
            <person name="Nakagawa S."/>
            <person name="Yoshida T."/>
            <person name="Sawayama S."/>
        </authorList>
    </citation>
    <scope>NUCLEOTIDE SEQUENCE [LARGE SCALE GENOMIC DNA]</scope>
    <source>
        <strain evidence="1 2">NIES-144</strain>
    </source>
</reference>
<sequence>MLGSLARCGHLHSSSERHLLSPARWRLWAALQSLSTHLPRLPGVAWCSCGHHM</sequence>
<evidence type="ECO:0000313" key="2">
    <source>
        <dbReference type="Proteomes" id="UP000485058"/>
    </source>
</evidence>
<feature type="non-terminal residue" evidence="1">
    <location>
        <position position="53"/>
    </location>
</feature>
<organism evidence="1 2">
    <name type="scientific">Haematococcus lacustris</name>
    <name type="common">Green alga</name>
    <name type="synonym">Haematococcus pluvialis</name>
    <dbReference type="NCBI Taxonomy" id="44745"/>
    <lineage>
        <taxon>Eukaryota</taxon>
        <taxon>Viridiplantae</taxon>
        <taxon>Chlorophyta</taxon>
        <taxon>core chlorophytes</taxon>
        <taxon>Chlorophyceae</taxon>
        <taxon>CS clade</taxon>
        <taxon>Chlamydomonadales</taxon>
        <taxon>Haematococcaceae</taxon>
        <taxon>Haematococcus</taxon>
    </lineage>
</organism>